<dbReference type="AlphaFoldDB" id="A0A0G0JLF3"/>
<dbReference type="Gene3D" id="1.10.132.20">
    <property type="entry name" value="Ribosome-recycling factor"/>
    <property type="match status" value="1"/>
</dbReference>
<gene>
    <name evidence="1" type="ORF">US54_C0031G0010</name>
</gene>
<dbReference type="InterPro" id="IPR036191">
    <property type="entry name" value="RRF_sf"/>
</dbReference>
<comment type="caution">
    <text evidence="1">The sequence shown here is derived from an EMBL/GenBank/DDBJ whole genome shotgun (WGS) entry which is preliminary data.</text>
</comment>
<dbReference type="Proteomes" id="UP000034471">
    <property type="component" value="Unassembled WGS sequence"/>
</dbReference>
<name>A0A0G0JLF3_9BACT</name>
<reference evidence="1 2" key="1">
    <citation type="journal article" date="2015" name="Nature">
        <title>rRNA introns, odd ribosomes, and small enigmatic genomes across a large radiation of phyla.</title>
        <authorList>
            <person name="Brown C.T."/>
            <person name="Hug L.A."/>
            <person name="Thomas B.C."/>
            <person name="Sharon I."/>
            <person name="Castelle C.J."/>
            <person name="Singh A."/>
            <person name="Wilkins M.J."/>
            <person name="Williams K.H."/>
            <person name="Banfield J.F."/>
        </authorList>
    </citation>
    <scope>NUCLEOTIDE SEQUENCE [LARGE SCALE GENOMIC DNA]</scope>
</reference>
<dbReference type="SUPFAM" id="SSF55194">
    <property type="entry name" value="Ribosome recycling factor, RRF"/>
    <property type="match status" value="1"/>
</dbReference>
<evidence type="ECO:0000313" key="2">
    <source>
        <dbReference type="Proteomes" id="UP000034471"/>
    </source>
</evidence>
<proteinExistence type="predicted"/>
<protein>
    <recommendedName>
        <fullName evidence="3">Ribosome-recycling factor</fullName>
    </recommendedName>
</protein>
<evidence type="ECO:0008006" key="3">
    <source>
        <dbReference type="Google" id="ProtNLM"/>
    </source>
</evidence>
<evidence type="ECO:0000313" key="1">
    <source>
        <dbReference type="EMBL" id="KKQ37569.1"/>
    </source>
</evidence>
<accession>A0A0G0JLF3</accession>
<dbReference type="EMBL" id="LBTJ01000031">
    <property type="protein sequence ID" value="KKQ37569.1"/>
    <property type="molecule type" value="Genomic_DNA"/>
</dbReference>
<dbReference type="STRING" id="1618481.US54_C0031G0010"/>
<sequence>MEDAKELTEDDRYRLEKEIDELTGKLNTELQSIKEHKEHEIMEV</sequence>
<organism evidence="1 2">
    <name type="scientific">Candidatus Roizmanbacteria bacterium GW2011_GWA2_37_7</name>
    <dbReference type="NCBI Taxonomy" id="1618481"/>
    <lineage>
        <taxon>Bacteria</taxon>
        <taxon>Candidatus Roizmaniibacteriota</taxon>
    </lineage>
</organism>